<proteinExistence type="predicted"/>
<dbReference type="AlphaFoldDB" id="A0A1Q2CX90"/>
<keyword evidence="2" id="KW-1133">Transmembrane helix</keyword>
<dbReference type="KEGG" id="tfa:BW733_07460"/>
<protein>
    <submittedName>
        <fullName evidence="3">Uncharacterized protein</fullName>
    </submittedName>
</protein>
<dbReference type="EMBL" id="CP019607">
    <property type="protein sequence ID" value="AQP50694.1"/>
    <property type="molecule type" value="Genomic_DNA"/>
</dbReference>
<sequence>MLAGDRCLVYADAMTTPHDNGQYGQPGQGYQGYAPAPQGPPEQWQGGYAPASQAAPGQWQGGNAPAPMQHGPGLPAGMGVLRFIMPGNVMTSSMVAPTVTLNGQRLHVTSGSGTFDFPVPAGTHRLHAHGQWMKRYGDADIDFSIQPGQMVEVYYAAPLHQFASKGNIGFTPQKKPGLLGLLLMLGIPLLLVFLMILVPLFL</sequence>
<keyword evidence="2" id="KW-0812">Transmembrane</keyword>
<dbReference type="Proteomes" id="UP000188235">
    <property type="component" value="Chromosome"/>
</dbReference>
<feature type="region of interest" description="Disordered" evidence="1">
    <location>
        <begin position="17"/>
        <end position="71"/>
    </location>
</feature>
<name>A0A1Q2CX90_9ACTN</name>
<evidence type="ECO:0000313" key="4">
    <source>
        <dbReference type="Proteomes" id="UP000188235"/>
    </source>
</evidence>
<evidence type="ECO:0000313" key="3">
    <source>
        <dbReference type="EMBL" id="AQP50694.1"/>
    </source>
</evidence>
<dbReference type="STRING" id="399497.BW733_07460"/>
<evidence type="ECO:0000256" key="1">
    <source>
        <dbReference type="SAM" id="MobiDB-lite"/>
    </source>
</evidence>
<accession>A0A1Q2CX90</accession>
<reference evidence="3 4" key="1">
    <citation type="journal article" date="2008" name="Int. J. Syst. Evol. Microbiol.">
        <title>Tessaracoccus flavescens sp. nov., isolated from marine sediment.</title>
        <authorList>
            <person name="Lee D.W."/>
            <person name="Lee S.D."/>
        </authorList>
    </citation>
    <scope>NUCLEOTIDE SEQUENCE [LARGE SCALE GENOMIC DNA]</scope>
    <source>
        <strain evidence="3 4">SST-39T</strain>
    </source>
</reference>
<gene>
    <name evidence="3" type="ORF">BW733_07460</name>
</gene>
<evidence type="ECO:0000256" key="2">
    <source>
        <dbReference type="SAM" id="Phobius"/>
    </source>
</evidence>
<feature type="transmembrane region" description="Helical" evidence="2">
    <location>
        <begin position="178"/>
        <end position="201"/>
    </location>
</feature>
<organism evidence="3 4">
    <name type="scientific">Tessaracoccus flavescens</name>
    <dbReference type="NCBI Taxonomy" id="399497"/>
    <lineage>
        <taxon>Bacteria</taxon>
        <taxon>Bacillati</taxon>
        <taxon>Actinomycetota</taxon>
        <taxon>Actinomycetes</taxon>
        <taxon>Propionibacteriales</taxon>
        <taxon>Propionibacteriaceae</taxon>
        <taxon>Tessaracoccus</taxon>
    </lineage>
</organism>
<keyword evidence="2" id="KW-0472">Membrane</keyword>
<keyword evidence="4" id="KW-1185">Reference proteome</keyword>